<protein>
    <submittedName>
        <fullName evidence="3">Uncharacterized protein</fullName>
    </submittedName>
</protein>
<evidence type="ECO:0000313" key="3">
    <source>
        <dbReference type="EMBL" id="OJJ35711.1"/>
    </source>
</evidence>
<proteinExistence type="predicted"/>
<dbReference type="VEuPathDB" id="FungiDB:ASPWEDRAFT_522965"/>
<dbReference type="EMBL" id="KV878212">
    <property type="protein sequence ID" value="OJJ35711.1"/>
    <property type="molecule type" value="Genomic_DNA"/>
</dbReference>
<dbReference type="Proteomes" id="UP000184383">
    <property type="component" value="Unassembled WGS sequence"/>
</dbReference>
<evidence type="ECO:0000313" key="4">
    <source>
        <dbReference type="Proteomes" id="UP000184383"/>
    </source>
</evidence>
<feature type="region of interest" description="Disordered" evidence="1">
    <location>
        <begin position="1"/>
        <end position="43"/>
    </location>
</feature>
<feature type="transmembrane region" description="Helical" evidence="2">
    <location>
        <begin position="71"/>
        <end position="91"/>
    </location>
</feature>
<keyword evidence="2" id="KW-0812">Transmembrane</keyword>
<keyword evidence="4" id="KW-1185">Reference proteome</keyword>
<keyword evidence="2" id="KW-1133">Transmembrane helix</keyword>
<sequence>MAWTIWSGSASWLGEPKADKTGEETSGETGVSLRRSGDSGRSKNGIITIIGVVEVSGDTAWPKGCMCKSVIYWRWTMFGQSASVLGIIMNGMERVFRVVIGPLNPWLTGYQIDCIIIIIIIARLEKTVSR</sequence>
<dbReference type="AlphaFoldDB" id="A0A1L9RLB3"/>
<organism evidence="3 4">
    <name type="scientific">Aspergillus wentii DTO 134E9</name>
    <dbReference type="NCBI Taxonomy" id="1073089"/>
    <lineage>
        <taxon>Eukaryota</taxon>
        <taxon>Fungi</taxon>
        <taxon>Dikarya</taxon>
        <taxon>Ascomycota</taxon>
        <taxon>Pezizomycotina</taxon>
        <taxon>Eurotiomycetes</taxon>
        <taxon>Eurotiomycetidae</taxon>
        <taxon>Eurotiales</taxon>
        <taxon>Aspergillaceae</taxon>
        <taxon>Aspergillus</taxon>
        <taxon>Aspergillus subgen. Cremei</taxon>
    </lineage>
</organism>
<name>A0A1L9RLB3_ASPWE</name>
<reference evidence="4" key="1">
    <citation type="journal article" date="2017" name="Genome Biol.">
        <title>Comparative genomics reveals high biological diversity and specific adaptations in the industrially and medically important fungal genus Aspergillus.</title>
        <authorList>
            <person name="de Vries R.P."/>
            <person name="Riley R."/>
            <person name="Wiebenga A."/>
            <person name="Aguilar-Osorio G."/>
            <person name="Amillis S."/>
            <person name="Uchima C.A."/>
            <person name="Anderluh G."/>
            <person name="Asadollahi M."/>
            <person name="Askin M."/>
            <person name="Barry K."/>
            <person name="Battaglia E."/>
            <person name="Bayram O."/>
            <person name="Benocci T."/>
            <person name="Braus-Stromeyer S.A."/>
            <person name="Caldana C."/>
            <person name="Canovas D."/>
            <person name="Cerqueira G.C."/>
            <person name="Chen F."/>
            <person name="Chen W."/>
            <person name="Choi C."/>
            <person name="Clum A."/>
            <person name="Dos Santos R.A."/>
            <person name="Damasio A.R."/>
            <person name="Diallinas G."/>
            <person name="Emri T."/>
            <person name="Fekete E."/>
            <person name="Flipphi M."/>
            <person name="Freyberg S."/>
            <person name="Gallo A."/>
            <person name="Gournas C."/>
            <person name="Habgood R."/>
            <person name="Hainaut M."/>
            <person name="Harispe M.L."/>
            <person name="Henrissat B."/>
            <person name="Hilden K.S."/>
            <person name="Hope R."/>
            <person name="Hossain A."/>
            <person name="Karabika E."/>
            <person name="Karaffa L."/>
            <person name="Karanyi Z."/>
            <person name="Krasevec N."/>
            <person name="Kuo A."/>
            <person name="Kusch H."/>
            <person name="LaButti K."/>
            <person name="Lagendijk E.L."/>
            <person name="Lapidus A."/>
            <person name="Levasseur A."/>
            <person name="Lindquist E."/>
            <person name="Lipzen A."/>
            <person name="Logrieco A.F."/>
            <person name="MacCabe A."/>
            <person name="Maekelae M.R."/>
            <person name="Malavazi I."/>
            <person name="Melin P."/>
            <person name="Meyer V."/>
            <person name="Mielnichuk N."/>
            <person name="Miskei M."/>
            <person name="Molnar A.P."/>
            <person name="Mule G."/>
            <person name="Ngan C.Y."/>
            <person name="Orejas M."/>
            <person name="Orosz E."/>
            <person name="Ouedraogo J.P."/>
            <person name="Overkamp K.M."/>
            <person name="Park H.-S."/>
            <person name="Perrone G."/>
            <person name="Piumi F."/>
            <person name="Punt P.J."/>
            <person name="Ram A.F."/>
            <person name="Ramon A."/>
            <person name="Rauscher S."/>
            <person name="Record E."/>
            <person name="Riano-Pachon D.M."/>
            <person name="Robert V."/>
            <person name="Roehrig J."/>
            <person name="Ruller R."/>
            <person name="Salamov A."/>
            <person name="Salih N.S."/>
            <person name="Samson R.A."/>
            <person name="Sandor E."/>
            <person name="Sanguinetti M."/>
            <person name="Schuetze T."/>
            <person name="Sepcic K."/>
            <person name="Shelest E."/>
            <person name="Sherlock G."/>
            <person name="Sophianopoulou V."/>
            <person name="Squina F.M."/>
            <person name="Sun H."/>
            <person name="Susca A."/>
            <person name="Todd R.B."/>
            <person name="Tsang A."/>
            <person name="Unkles S.E."/>
            <person name="van de Wiele N."/>
            <person name="van Rossen-Uffink D."/>
            <person name="Oliveira J.V."/>
            <person name="Vesth T.C."/>
            <person name="Visser J."/>
            <person name="Yu J.-H."/>
            <person name="Zhou M."/>
            <person name="Andersen M.R."/>
            <person name="Archer D.B."/>
            <person name="Baker S.E."/>
            <person name="Benoit I."/>
            <person name="Brakhage A.A."/>
            <person name="Braus G.H."/>
            <person name="Fischer R."/>
            <person name="Frisvad J.C."/>
            <person name="Goldman G.H."/>
            <person name="Houbraken J."/>
            <person name="Oakley B."/>
            <person name="Pocsi I."/>
            <person name="Scazzocchio C."/>
            <person name="Seiboth B."/>
            <person name="vanKuyk P.A."/>
            <person name="Wortman J."/>
            <person name="Dyer P.S."/>
            <person name="Grigoriev I.V."/>
        </authorList>
    </citation>
    <scope>NUCLEOTIDE SEQUENCE [LARGE SCALE GENOMIC DNA]</scope>
    <source>
        <strain evidence="4">DTO 134E9</strain>
    </source>
</reference>
<keyword evidence="2" id="KW-0472">Membrane</keyword>
<dbReference type="RefSeq" id="XP_040689387.1">
    <property type="nucleotide sequence ID" value="XM_040837732.1"/>
</dbReference>
<accession>A0A1L9RLB3</accession>
<evidence type="ECO:0000256" key="1">
    <source>
        <dbReference type="SAM" id="MobiDB-lite"/>
    </source>
</evidence>
<evidence type="ECO:0000256" key="2">
    <source>
        <dbReference type="SAM" id="Phobius"/>
    </source>
</evidence>
<dbReference type="GeneID" id="63753580"/>
<gene>
    <name evidence="3" type="ORF">ASPWEDRAFT_522965</name>
</gene>
<feature type="transmembrane region" description="Helical" evidence="2">
    <location>
        <begin position="103"/>
        <end position="124"/>
    </location>
</feature>
<feature type="compositionally biased region" description="Polar residues" evidence="1">
    <location>
        <begin position="1"/>
        <end position="10"/>
    </location>
</feature>